<dbReference type="SUPFAM" id="SSF53756">
    <property type="entry name" value="UDP-Glycosyltransferase/glycogen phosphorylase"/>
    <property type="match status" value="1"/>
</dbReference>
<keyword evidence="5 10" id="KW-0812">Transmembrane</keyword>
<comment type="similarity">
    <text evidence="2">Belongs to the glycosyltransferase 31 family.</text>
</comment>
<keyword evidence="6" id="KW-0735">Signal-anchor</keyword>
<evidence type="ECO:0000256" key="3">
    <source>
        <dbReference type="ARBA" id="ARBA00022676"/>
    </source>
</evidence>
<dbReference type="InterPro" id="IPR002659">
    <property type="entry name" value="Glyco_trans_31"/>
</dbReference>
<keyword evidence="4 10" id="KW-0808">Transferase</keyword>
<organism evidence="13 14">
    <name type="scientific">Phytophthora lilii</name>
    <dbReference type="NCBI Taxonomy" id="2077276"/>
    <lineage>
        <taxon>Eukaryota</taxon>
        <taxon>Sar</taxon>
        <taxon>Stramenopiles</taxon>
        <taxon>Oomycota</taxon>
        <taxon>Peronosporomycetes</taxon>
        <taxon>Peronosporales</taxon>
        <taxon>Peronosporaceae</taxon>
        <taxon>Phytophthora</taxon>
    </lineage>
</organism>
<keyword evidence="11" id="KW-0732">Signal</keyword>
<evidence type="ECO:0000256" key="7">
    <source>
        <dbReference type="ARBA" id="ARBA00022989"/>
    </source>
</evidence>
<gene>
    <name evidence="13" type="ORF">Plil01_001146100</name>
</gene>
<evidence type="ECO:0000256" key="6">
    <source>
        <dbReference type="ARBA" id="ARBA00022968"/>
    </source>
</evidence>
<keyword evidence="8 10" id="KW-0333">Golgi apparatus</keyword>
<dbReference type="Gene3D" id="3.40.50.11660">
    <property type="entry name" value="Glycosyl transferase family 10, C-terminal domain"/>
    <property type="match status" value="1"/>
</dbReference>
<comment type="subcellular location">
    <subcellularLocation>
        <location evidence="1">Golgi apparatus membrane</location>
        <topology evidence="1">Single-pass type II membrane protein</topology>
    </subcellularLocation>
    <subcellularLocation>
        <location evidence="10">Golgi apparatus</location>
        <location evidence="10">Golgi stack membrane</location>
        <topology evidence="10">Single-pass type II membrane protein</topology>
    </subcellularLocation>
</comment>
<reference evidence="13" key="1">
    <citation type="submission" date="2023-04" db="EMBL/GenBank/DDBJ databases">
        <title>Phytophthora lilii NBRC 32176.</title>
        <authorList>
            <person name="Ichikawa N."/>
            <person name="Sato H."/>
            <person name="Tonouchi N."/>
        </authorList>
    </citation>
    <scope>NUCLEOTIDE SEQUENCE</scope>
    <source>
        <strain evidence="13">NBRC 32176</strain>
    </source>
</reference>
<feature type="domain" description="Fucosyltransferase C-terminal" evidence="12">
    <location>
        <begin position="751"/>
        <end position="888"/>
    </location>
</feature>
<dbReference type="GO" id="GO:0000139">
    <property type="term" value="C:Golgi membrane"/>
    <property type="evidence" value="ECO:0007669"/>
    <property type="project" value="UniProtKB-SubCell"/>
</dbReference>
<evidence type="ECO:0000313" key="13">
    <source>
        <dbReference type="EMBL" id="GMF27407.1"/>
    </source>
</evidence>
<evidence type="ECO:0000256" key="1">
    <source>
        <dbReference type="ARBA" id="ARBA00004323"/>
    </source>
</evidence>
<dbReference type="AlphaFoldDB" id="A0A9W6U7B0"/>
<evidence type="ECO:0000256" key="2">
    <source>
        <dbReference type="ARBA" id="ARBA00008661"/>
    </source>
</evidence>
<evidence type="ECO:0000256" key="8">
    <source>
        <dbReference type="ARBA" id="ARBA00023034"/>
    </source>
</evidence>
<dbReference type="GO" id="GO:0016758">
    <property type="term" value="F:hexosyltransferase activity"/>
    <property type="evidence" value="ECO:0007669"/>
    <property type="project" value="InterPro"/>
</dbReference>
<proteinExistence type="inferred from homology"/>
<evidence type="ECO:0000256" key="5">
    <source>
        <dbReference type="ARBA" id="ARBA00022692"/>
    </source>
</evidence>
<comment type="caution">
    <text evidence="13">The sequence shown here is derived from an EMBL/GenBank/DDBJ whole genome shotgun (WGS) entry which is preliminary data.</text>
</comment>
<evidence type="ECO:0000313" key="14">
    <source>
        <dbReference type="Proteomes" id="UP001165083"/>
    </source>
</evidence>
<evidence type="ECO:0000256" key="11">
    <source>
        <dbReference type="SAM" id="SignalP"/>
    </source>
</evidence>
<dbReference type="OrthoDB" id="427096at2759"/>
<dbReference type="GO" id="GO:0032580">
    <property type="term" value="C:Golgi cisterna membrane"/>
    <property type="evidence" value="ECO:0007669"/>
    <property type="project" value="UniProtKB-SubCell"/>
</dbReference>
<dbReference type="InterPro" id="IPR038577">
    <property type="entry name" value="GT10-like_C_sf"/>
</dbReference>
<dbReference type="EC" id="2.4.1.-" evidence="10"/>
<dbReference type="EMBL" id="BSXW01000660">
    <property type="protein sequence ID" value="GMF27407.1"/>
    <property type="molecule type" value="Genomic_DNA"/>
</dbReference>
<keyword evidence="7" id="KW-1133">Transmembrane helix</keyword>
<feature type="chain" id="PRO_5040740042" description="Fucosyltransferase" evidence="11">
    <location>
        <begin position="20"/>
        <end position="928"/>
    </location>
</feature>
<name>A0A9W6U7B0_9STRA</name>
<evidence type="ECO:0000256" key="4">
    <source>
        <dbReference type="ARBA" id="ARBA00022679"/>
    </source>
</evidence>
<dbReference type="Pfam" id="PF00852">
    <property type="entry name" value="Glyco_transf_10"/>
    <property type="match status" value="1"/>
</dbReference>
<protein>
    <recommendedName>
        <fullName evidence="10">Fucosyltransferase</fullName>
        <ecNumber evidence="10">2.4.1.-</ecNumber>
    </recommendedName>
</protein>
<accession>A0A9W6U7B0</accession>
<dbReference type="Gene3D" id="3.90.550.50">
    <property type="match status" value="1"/>
</dbReference>
<evidence type="ECO:0000259" key="12">
    <source>
        <dbReference type="Pfam" id="PF00852"/>
    </source>
</evidence>
<comment type="similarity">
    <text evidence="10">Belongs to the glycosyltransferase 10 family.</text>
</comment>
<dbReference type="Proteomes" id="UP001165083">
    <property type="component" value="Unassembled WGS sequence"/>
</dbReference>
<dbReference type="PANTHER" id="PTHR11214:SF3">
    <property type="entry name" value="BETA-1,3-GALACTOSYLTRANSFERASE 6"/>
    <property type="match status" value="1"/>
</dbReference>
<keyword evidence="9" id="KW-0472">Membrane</keyword>
<keyword evidence="3 10" id="KW-0328">Glycosyltransferase</keyword>
<dbReference type="Pfam" id="PF01762">
    <property type="entry name" value="Galactosyl_T"/>
    <property type="match status" value="1"/>
</dbReference>
<feature type="signal peptide" evidence="11">
    <location>
        <begin position="1"/>
        <end position="19"/>
    </location>
</feature>
<dbReference type="InterPro" id="IPR055270">
    <property type="entry name" value="Glyco_tran_10_C"/>
</dbReference>
<evidence type="ECO:0000256" key="10">
    <source>
        <dbReference type="RuleBase" id="RU003832"/>
    </source>
</evidence>
<dbReference type="PANTHER" id="PTHR11214">
    <property type="entry name" value="BETA-1,3-N-ACETYLGLUCOSAMINYLTRANSFERASE"/>
    <property type="match status" value="1"/>
</dbReference>
<evidence type="ECO:0000256" key="9">
    <source>
        <dbReference type="ARBA" id="ARBA00023136"/>
    </source>
</evidence>
<keyword evidence="14" id="KW-1185">Reference proteome</keyword>
<sequence>MRVKVSIVWSLYCLCVVSSLMSALPASTSDHDASRPVDFIYDQDPITGFRMIYPAEGAVEVVPVEFRVEIGVESLEKYNAYITDKILCVEVIGESKLEKCSSLTNPSVVFDTLPMGNYTAQAFVAARNSVNRFYQTEESSFSVVSEEILAARTAALVKMDREKTGLHEEVSLLEWANQDVKETKGHVGDSLSSLHNRSETHLVIGMKTAVMENFKLRQAIRQTWASTDVLPHDAKVFFIGCVPQLDALETEERNEIQKAIMMEKQTYGDLLTDELDCEDSYADLTNKVKQFMRFVVHSYPQTPFVMIADDDIYLRADRLVADLRKEARVQRLYLGQVWDNLLARKQAPVRDVTKRYYVSEDTYPLDWYPPFAFGPHYLLSMDCARFIAKNSERLRGIGAVDDVSVALWLLTIQVHVEHTTAFSSLRLQDCKNGFVSLADLSPFSIRSIHANIAANRDACYGFNRVAWTKDESYFQVVHQKYTNYWDIQTYVHDLNVSQYLEVTSIITFHGKTSFEVTYFPSAESLLSYSSRVCATIETLMSASEHDLGACYAIVQAKLRERLQLVEASKFVDGGHLELWRHNLFAADPEASPLIIAYATNAGFSSMVLECLFAAIYKHYRRPVLVMPEWILQAHYERTPDVFVFSLFDADCDPMSNPLCHEAVANYITKYGFDGVDLESNANRVIMLAGEPTDTTGLDERVILMSSVSDVDHKKHIYLNVASTSFGERLDHLPTALLFAAINSSEQERRFCAYLYARCDRPQREYMFDLLNAMETVDALGVCAGSSRLPDRSYVNSRYSTWYNDEAVSTFKHYKFVIAFENSGVPGYVTEKLVNPLLAGSIPIYLGNSTTVSELFNPDSFIDCGLFNKLRDCATYVMKIHRSPELYWQMRREPPIRNVTAFNEAFSWHPSVPSRAMADKLIKLLHVQG</sequence>